<dbReference type="Proteomes" id="UP000821845">
    <property type="component" value="Chromosome 2"/>
</dbReference>
<evidence type="ECO:0000313" key="1">
    <source>
        <dbReference type="EMBL" id="KAH6939520.1"/>
    </source>
</evidence>
<dbReference type="EMBL" id="CM023482">
    <property type="protein sequence ID" value="KAH6939520.1"/>
    <property type="molecule type" value="Genomic_DNA"/>
</dbReference>
<evidence type="ECO:0000313" key="2">
    <source>
        <dbReference type="Proteomes" id="UP000821845"/>
    </source>
</evidence>
<sequence>MILNSSNLEPPSLDPGWVAKSKLRAINRLMANMTEVMWAQILHQELHTAAVKRCVPPPPPKNFTKVEDVLVPEDVGKVLNKGTKFSLEPEVKGHE</sequence>
<name>A0ACB7SXV2_HYAAI</name>
<gene>
    <name evidence="1" type="ORF">HPB50_019011</name>
</gene>
<keyword evidence="2" id="KW-1185">Reference proteome</keyword>
<proteinExistence type="predicted"/>
<reference evidence="1" key="1">
    <citation type="submission" date="2020-05" db="EMBL/GenBank/DDBJ databases">
        <title>Large-scale comparative analyses of tick genomes elucidate their genetic diversity and vector capacities.</title>
        <authorList>
            <person name="Jia N."/>
            <person name="Wang J."/>
            <person name="Shi W."/>
            <person name="Du L."/>
            <person name="Sun Y."/>
            <person name="Zhan W."/>
            <person name="Jiang J."/>
            <person name="Wang Q."/>
            <person name="Zhang B."/>
            <person name="Ji P."/>
            <person name="Sakyi L.B."/>
            <person name="Cui X."/>
            <person name="Yuan T."/>
            <person name="Jiang B."/>
            <person name="Yang W."/>
            <person name="Lam T.T.-Y."/>
            <person name="Chang Q."/>
            <person name="Ding S."/>
            <person name="Wang X."/>
            <person name="Zhu J."/>
            <person name="Ruan X."/>
            <person name="Zhao L."/>
            <person name="Wei J."/>
            <person name="Que T."/>
            <person name="Du C."/>
            <person name="Cheng J."/>
            <person name="Dai P."/>
            <person name="Han X."/>
            <person name="Huang E."/>
            <person name="Gao Y."/>
            <person name="Liu J."/>
            <person name="Shao H."/>
            <person name="Ye R."/>
            <person name="Li L."/>
            <person name="Wei W."/>
            <person name="Wang X."/>
            <person name="Wang C."/>
            <person name="Yang T."/>
            <person name="Huo Q."/>
            <person name="Li W."/>
            <person name="Guo W."/>
            <person name="Chen H."/>
            <person name="Zhou L."/>
            <person name="Ni X."/>
            <person name="Tian J."/>
            <person name="Zhou Y."/>
            <person name="Sheng Y."/>
            <person name="Liu T."/>
            <person name="Pan Y."/>
            <person name="Xia L."/>
            <person name="Li J."/>
            <person name="Zhao F."/>
            <person name="Cao W."/>
        </authorList>
    </citation>
    <scope>NUCLEOTIDE SEQUENCE</scope>
    <source>
        <strain evidence="1">Hyas-2018</strain>
    </source>
</reference>
<comment type="caution">
    <text evidence="1">The sequence shown here is derived from an EMBL/GenBank/DDBJ whole genome shotgun (WGS) entry which is preliminary data.</text>
</comment>
<organism evidence="1 2">
    <name type="scientific">Hyalomma asiaticum</name>
    <name type="common">Tick</name>
    <dbReference type="NCBI Taxonomy" id="266040"/>
    <lineage>
        <taxon>Eukaryota</taxon>
        <taxon>Metazoa</taxon>
        <taxon>Ecdysozoa</taxon>
        <taxon>Arthropoda</taxon>
        <taxon>Chelicerata</taxon>
        <taxon>Arachnida</taxon>
        <taxon>Acari</taxon>
        <taxon>Parasitiformes</taxon>
        <taxon>Ixodida</taxon>
        <taxon>Ixodoidea</taxon>
        <taxon>Ixodidae</taxon>
        <taxon>Hyalomminae</taxon>
        <taxon>Hyalomma</taxon>
    </lineage>
</organism>
<accession>A0ACB7SXV2</accession>
<protein>
    <submittedName>
        <fullName evidence="1">Uncharacterized protein</fullName>
    </submittedName>
</protein>